<dbReference type="InterPro" id="IPR019734">
    <property type="entry name" value="TPR_rpt"/>
</dbReference>
<dbReference type="InterPro" id="IPR011990">
    <property type="entry name" value="TPR-like_helical_dom_sf"/>
</dbReference>
<protein>
    <submittedName>
        <fullName evidence="4">Anaphase-promoting complex subunit cdc27</fullName>
    </submittedName>
</protein>
<reference evidence="4" key="1">
    <citation type="journal article" date="2020" name="Fungal Divers.">
        <title>Resolving the Mortierellaceae phylogeny through synthesis of multi-gene phylogenetics and phylogenomics.</title>
        <authorList>
            <person name="Vandepol N."/>
            <person name="Liber J."/>
            <person name="Desiro A."/>
            <person name="Na H."/>
            <person name="Kennedy M."/>
            <person name="Barry K."/>
            <person name="Grigoriev I.V."/>
            <person name="Miller A.N."/>
            <person name="O'Donnell K."/>
            <person name="Stajich J.E."/>
            <person name="Bonito G."/>
        </authorList>
    </citation>
    <scope>NUCLEOTIDE SEQUENCE</scope>
    <source>
        <strain evidence="4">BC1065</strain>
    </source>
</reference>
<dbReference type="GO" id="GO:0005680">
    <property type="term" value="C:anaphase-promoting complex"/>
    <property type="evidence" value="ECO:0007669"/>
    <property type="project" value="UniProtKB-ARBA"/>
</dbReference>
<keyword evidence="1 3" id="KW-0802">TPR repeat</keyword>
<dbReference type="GO" id="GO:0005737">
    <property type="term" value="C:cytoplasm"/>
    <property type="evidence" value="ECO:0007669"/>
    <property type="project" value="TreeGrafter"/>
</dbReference>
<dbReference type="PANTHER" id="PTHR12558:SF13">
    <property type="entry name" value="CELL DIVISION CYCLE PROTEIN 27 HOMOLOG"/>
    <property type="match status" value="1"/>
</dbReference>
<gene>
    <name evidence="4" type="primary">CDC27_1</name>
    <name evidence="4" type="ORF">DFQ27_005726</name>
</gene>
<feature type="repeat" description="TPR" evidence="3">
    <location>
        <begin position="288"/>
        <end position="321"/>
    </location>
</feature>
<evidence type="ECO:0000313" key="4">
    <source>
        <dbReference type="EMBL" id="KAG0268792.1"/>
    </source>
</evidence>
<dbReference type="Pfam" id="PF13414">
    <property type="entry name" value="TPR_11"/>
    <property type="match status" value="1"/>
</dbReference>
<feature type="repeat" description="TPR" evidence="3">
    <location>
        <begin position="186"/>
        <end position="219"/>
    </location>
</feature>
<comment type="similarity">
    <text evidence="2">Belongs to the APC3/CDC27 family.</text>
</comment>
<dbReference type="GO" id="GO:0007091">
    <property type="term" value="P:metaphase/anaphase transition of mitotic cell cycle"/>
    <property type="evidence" value="ECO:0007669"/>
    <property type="project" value="TreeGrafter"/>
</dbReference>
<sequence length="346" mass="40307">MDCWLQREAMKAMVKIFRVLAKAYGLLALNKHAECIKEFEALPIEHLLTGWVQCQMAKCKFQTNDHVAAEIYFARARQLEPYIQSDMELYSTCLWHLQKDVALSALSKELKDLNHLSPEAWVALGNAYSLRHDRDQALKCFERAIQLDDTFAYAHTLSGHEYVENEEFDKAQAEYRTALSIDPRSFYAWYGLGSIYHKTGKDDLALVHYLEAKNLNPNHSVVLYWVGTIQERLNRLSEAIRSFDEALRVDPTNASARYRRAKVLVDMRRLDEAFRDLEELRQVTPNEPNIYMLQGRIFIQRGQKEEALRYLTWALELDTKSSHTIRDMIAELDGRQSEDEGDQYDM</sequence>
<dbReference type="PROSITE" id="PS50005">
    <property type="entry name" value="TPR"/>
    <property type="match status" value="5"/>
</dbReference>
<dbReference type="Pfam" id="PF00515">
    <property type="entry name" value="TPR_1"/>
    <property type="match status" value="1"/>
</dbReference>
<proteinExistence type="inferred from homology"/>
<evidence type="ECO:0000256" key="3">
    <source>
        <dbReference type="PROSITE-ProRule" id="PRU00339"/>
    </source>
</evidence>
<dbReference type="SUPFAM" id="SSF48452">
    <property type="entry name" value="TPR-like"/>
    <property type="match status" value="1"/>
</dbReference>
<dbReference type="Gene3D" id="1.25.40.10">
    <property type="entry name" value="Tetratricopeptide repeat domain"/>
    <property type="match status" value="3"/>
</dbReference>
<comment type="caution">
    <text evidence="4">The sequence shown here is derived from an EMBL/GenBank/DDBJ whole genome shotgun (WGS) entry which is preliminary data.</text>
</comment>
<accession>A0A9P6QH97</accession>
<dbReference type="GO" id="GO:0051301">
    <property type="term" value="P:cell division"/>
    <property type="evidence" value="ECO:0007669"/>
    <property type="project" value="TreeGrafter"/>
</dbReference>
<dbReference type="OrthoDB" id="10248520at2759"/>
<evidence type="ECO:0000256" key="2">
    <source>
        <dbReference type="ARBA" id="ARBA00038210"/>
    </source>
</evidence>
<dbReference type="Proteomes" id="UP000807716">
    <property type="component" value="Unassembled WGS sequence"/>
</dbReference>
<name>A0A9P6QH97_9FUNG</name>
<dbReference type="SMART" id="SM00028">
    <property type="entry name" value="TPR"/>
    <property type="match status" value="7"/>
</dbReference>
<dbReference type="GO" id="GO:0016567">
    <property type="term" value="P:protein ubiquitination"/>
    <property type="evidence" value="ECO:0007669"/>
    <property type="project" value="TreeGrafter"/>
</dbReference>
<dbReference type="PANTHER" id="PTHR12558">
    <property type="entry name" value="CELL DIVISION CYCLE 16,23,27"/>
    <property type="match status" value="1"/>
</dbReference>
<dbReference type="Pfam" id="PF14559">
    <property type="entry name" value="TPR_19"/>
    <property type="match status" value="1"/>
</dbReference>
<feature type="repeat" description="TPR" evidence="3">
    <location>
        <begin position="152"/>
        <end position="185"/>
    </location>
</feature>
<dbReference type="GO" id="GO:0031145">
    <property type="term" value="P:anaphase-promoting complex-dependent catabolic process"/>
    <property type="evidence" value="ECO:0007669"/>
    <property type="project" value="TreeGrafter"/>
</dbReference>
<evidence type="ECO:0000313" key="5">
    <source>
        <dbReference type="Proteomes" id="UP000807716"/>
    </source>
</evidence>
<keyword evidence="5" id="KW-1185">Reference proteome</keyword>
<dbReference type="EMBL" id="JAAAJB010000041">
    <property type="protein sequence ID" value="KAG0268792.1"/>
    <property type="molecule type" value="Genomic_DNA"/>
</dbReference>
<evidence type="ECO:0000256" key="1">
    <source>
        <dbReference type="ARBA" id="ARBA00022803"/>
    </source>
</evidence>
<feature type="repeat" description="TPR" evidence="3">
    <location>
        <begin position="220"/>
        <end position="253"/>
    </location>
</feature>
<feature type="repeat" description="TPR" evidence="3">
    <location>
        <begin position="118"/>
        <end position="151"/>
    </location>
</feature>
<dbReference type="AlphaFoldDB" id="A0A9P6QH97"/>
<organism evidence="4 5">
    <name type="scientific">Actinomortierella ambigua</name>
    <dbReference type="NCBI Taxonomy" id="1343610"/>
    <lineage>
        <taxon>Eukaryota</taxon>
        <taxon>Fungi</taxon>
        <taxon>Fungi incertae sedis</taxon>
        <taxon>Mucoromycota</taxon>
        <taxon>Mortierellomycotina</taxon>
        <taxon>Mortierellomycetes</taxon>
        <taxon>Mortierellales</taxon>
        <taxon>Mortierellaceae</taxon>
        <taxon>Actinomortierella</taxon>
    </lineage>
</organism>